<dbReference type="InterPro" id="IPR005107">
    <property type="entry name" value="CO_DH_flav_C"/>
</dbReference>
<dbReference type="PANTHER" id="PTHR42659">
    <property type="entry name" value="XANTHINE DEHYDROGENASE SUBUNIT C-RELATED"/>
    <property type="match status" value="1"/>
</dbReference>
<dbReference type="EMBL" id="VBAN01000034">
    <property type="protein sequence ID" value="TMI85046.1"/>
    <property type="molecule type" value="Genomic_DNA"/>
</dbReference>
<keyword evidence="2" id="KW-0274">FAD</keyword>
<evidence type="ECO:0000259" key="4">
    <source>
        <dbReference type="SMART" id="SM01092"/>
    </source>
</evidence>
<dbReference type="Proteomes" id="UP000318093">
    <property type="component" value="Unassembled WGS sequence"/>
</dbReference>
<dbReference type="PANTHER" id="PTHR42659:SF2">
    <property type="entry name" value="XANTHINE DEHYDROGENASE SUBUNIT C-RELATED"/>
    <property type="match status" value="1"/>
</dbReference>
<dbReference type="Gene3D" id="3.30.390.50">
    <property type="entry name" value="CO dehydrogenase flavoprotein, C-terminal domain"/>
    <property type="match status" value="1"/>
</dbReference>
<evidence type="ECO:0000313" key="5">
    <source>
        <dbReference type="EMBL" id="TMI85046.1"/>
    </source>
</evidence>
<proteinExistence type="predicted"/>
<dbReference type="GO" id="GO:0016491">
    <property type="term" value="F:oxidoreductase activity"/>
    <property type="evidence" value="ECO:0007669"/>
    <property type="project" value="UniProtKB-KW"/>
</dbReference>
<dbReference type="Pfam" id="PF03450">
    <property type="entry name" value="CO_deh_flav_C"/>
    <property type="match status" value="1"/>
</dbReference>
<evidence type="ECO:0000256" key="1">
    <source>
        <dbReference type="ARBA" id="ARBA00022630"/>
    </source>
</evidence>
<dbReference type="AlphaFoldDB" id="A0A537JPF1"/>
<evidence type="ECO:0000256" key="3">
    <source>
        <dbReference type="ARBA" id="ARBA00023002"/>
    </source>
</evidence>
<organism evidence="5 6">
    <name type="scientific">Candidatus Segetimicrobium genomatis</name>
    <dbReference type="NCBI Taxonomy" id="2569760"/>
    <lineage>
        <taxon>Bacteria</taxon>
        <taxon>Bacillati</taxon>
        <taxon>Candidatus Sysuimicrobiota</taxon>
        <taxon>Candidatus Sysuimicrobiia</taxon>
        <taxon>Candidatus Sysuimicrobiales</taxon>
        <taxon>Candidatus Segetimicrobiaceae</taxon>
        <taxon>Candidatus Segetimicrobium</taxon>
    </lineage>
</organism>
<sequence>MTALRPGELIVGVRLPVLGPGTGSAVEEFSRRAGDFAIVAAVAVVELAPDGTVARARVALAGVGSIPQRLSETEAALAGQRPDPETLRRAAAHTGAIEPEGDAHASAAYRRHLARVLTARALARAAVAARRGAA</sequence>
<comment type="caution">
    <text evidence="5">The sequence shown here is derived from an EMBL/GenBank/DDBJ whole genome shotgun (WGS) entry which is preliminary data.</text>
</comment>
<evidence type="ECO:0000256" key="2">
    <source>
        <dbReference type="ARBA" id="ARBA00022827"/>
    </source>
</evidence>
<evidence type="ECO:0000313" key="6">
    <source>
        <dbReference type="Proteomes" id="UP000318093"/>
    </source>
</evidence>
<reference evidence="5 6" key="1">
    <citation type="journal article" date="2019" name="Nat. Microbiol.">
        <title>Mediterranean grassland soil C-N compound turnover is dependent on rainfall and depth, and is mediated by genomically divergent microorganisms.</title>
        <authorList>
            <person name="Diamond S."/>
            <person name="Andeer P.F."/>
            <person name="Li Z."/>
            <person name="Crits-Christoph A."/>
            <person name="Burstein D."/>
            <person name="Anantharaman K."/>
            <person name="Lane K.R."/>
            <person name="Thomas B.C."/>
            <person name="Pan C."/>
            <person name="Northen T.R."/>
            <person name="Banfield J.F."/>
        </authorList>
    </citation>
    <scope>NUCLEOTIDE SEQUENCE [LARGE SCALE GENOMIC DNA]</scope>
    <source>
        <strain evidence="5">NP_6</strain>
    </source>
</reference>
<accession>A0A537JPF1</accession>
<keyword evidence="1" id="KW-0285">Flavoprotein</keyword>
<dbReference type="InterPro" id="IPR036683">
    <property type="entry name" value="CO_DH_flav_C_dom_sf"/>
</dbReference>
<gene>
    <name evidence="5" type="ORF">E6H03_01080</name>
</gene>
<protein>
    <recommendedName>
        <fullName evidence="4">CO dehydrogenase flavoprotein C-terminal domain-containing protein</fullName>
    </recommendedName>
</protein>
<dbReference type="SUPFAM" id="SSF55447">
    <property type="entry name" value="CO dehydrogenase flavoprotein C-terminal domain-like"/>
    <property type="match status" value="1"/>
</dbReference>
<feature type="domain" description="CO dehydrogenase flavoprotein C-terminal" evidence="4">
    <location>
        <begin position="24"/>
        <end position="125"/>
    </location>
</feature>
<dbReference type="SMART" id="SM01092">
    <property type="entry name" value="CO_deh_flav_C"/>
    <property type="match status" value="1"/>
</dbReference>
<name>A0A537JPF1_9BACT</name>
<dbReference type="InterPro" id="IPR051312">
    <property type="entry name" value="Diverse_Substr_Oxidored"/>
</dbReference>
<keyword evidence="3" id="KW-0560">Oxidoreductase</keyword>